<dbReference type="EMBL" id="LCZI01001535">
    <property type="protein sequence ID" value="KKZ60484.1"/>
    <property type="molecule type" value="Genomic_DNA"/>
</dbReference>
<comment type="caution">
    <text evidence="1">The sequence shown here is derived from an EMBL/GenBank/DDBJ whole genome shotgun (WGS) entry which is preliminary data.</text>
</comment>
<reference evidence="2" key="1">
    <citation type="journal article" date="2015" name="PLoS Genet.">
        <title>The dynamic genome and transcriptome of the human fungal pathogen Blastomyces and close relative Emmonsia.</title>
        <authorList>
            <person name="Munoz J.F."/>
            <person name="Gauthier G.M."/>
            <person name="Desjardins C.A."/>
            <person name="Gallo J.E."/>
            <person name="Holder J."/>
            <person name="Sullivan T.D."/>
            <person name="Marty A.J."/>
            <person name="Carmen J.C."/>
            <person name="Chen Z."/>
            <person name="Ding L."/>
            <person name="Gujja S."/>
            <person name="Magrini V."/>
            <person name="Misas E."/>
            <person name="Mitreva M."/>
            <person name="Priest M."/>
            <person name="Saif S."/>
            <person name="Whiston E.A."/>
            <person name="Young S."/>
            <person name="Zeng Q."/>
            <person name="Goldman W.E."/>
            <person name="Mardis E.R."/>
            <person name="Taylor J.W."/>
            <person name="McEwen J.G."/>
            <person name="Clay O.K."/>
            <person name="Klein B.S."/>
            <person name="Cuomo C.A."/>
        </authorList>
    </citation>
    <scope>NUCLEOTIDE SEQUENCE [LARGE SCALE GENOMIC DNA]</scope>
    <source>
        <strain evidence="2">UAMH 3008</strain>
    </source>
</reference>
<organism evidence="1 2">
    <name type="scientific">[Emmonsia] crescens</name>
    <dbReference type="NCBI Taxonomy" id="73230"/>
    <lineage>
        <taxon>Eukaryota</taxon>
        <taxon>Fungi</taxon>
        <taxon>Dikarya</taxon>
        <taxon>Ascomycota</taxon>
        <taxon>Pezizomycotina</taxon>
        <taxon>Eurotiomycetes</taxon>
        <taxon>Eurotiomycetidae</taxon>
        <taxon>Onygenales</taxon>
        <taxon>Ajellomycetaceae</taxon>
        <taxon>Emergomyces</taxon>
    </lineage>
</organism>
<gene>
    <name evidence="1" type="ORF">EMCG_04848</name>
</gene>
<name>A0A0G2IYD5_9EURO</name>
<dbReference type="VEuPathDB" id="FungiDB:EMCG_04848"/>
<evidence type="ECO:0000313" key="2">
    <source>
        <dbReference type="Proteomes" id="UP000034164"/>
    </source>
</evidence>
<protein>
    <submittedName>
        <fullName evidence="1">Uncharacterized protein</fullName>
    </submittedName>
</protein>
<sequence length="138" mass="15694">MSHQRLLTQILNFVSLEVLELIPQELFPDVHLETIEDADVRIFPTSELNVNSRGTRTTVTGIKLVHVSNTLKHLTILAHACDSLKPLGMRGYTLNKVYVKYVCHVHRPTKKRLKPEKLKVPLETSPACKLSTYSRKVP</sequence>
<dbReference type="AlphaFoldDB" id="A0A0G2IYD5"/>
<proteinExistence type="predicted"/>
<accession>A0A0G2IYD5</accession>
<evidence type="ECO:0000313" key="1">
    <source>
        <dbReference type="EMBL" id="KKZ60484.1"/>
    </source>
</evidence>
<dbReference type="Proteomes" id="UP000034164">
    <property type="component" value="Unassembled WGS sequence"/>
</dbReference>